<dbReference type="PRINTS" id="PR00082">
    <property type="entry name" value="GLFDHDRGNASE"/>
</dbReference>
<dbReference type="InterPro" id="IPR036291">
    <property type="entry name" value="NAD(P)-bd_dom_sf"/>
</dbReference>
<dbReference type="PIRSF" id="PIRSF000185">
    <property type="entry name" value="Glu_DH"/>
    <property type="match status" value="1"/>
</dbReference>
<dbReference type="PROSITE" id="PS00074">
    <property type="entry name" value="GLFV_DEHYDROGENASE"/>
    <property type="match status" value="1"/>
</dbReference>
<dbReference type="PANTHER" id="PTHR11606">
    <property type="entry name" value="GLUTAMATE DEHYDROGENASE"/>
    <property type="match status" value="1"/>
</dbReference>
<keyword evidence="10" id="KW-1185">Reference proteome</keyword>
<protein>
    <recommendedName>
        <fullName evidence="3">Glutamate dehydrogenase</fullName>
    </recommendedName>
</protein>
<keyword evidence="2 3" id="KW-0560">Oxidoreductase</keyword>
<evidence type="ECO:0000313" key="10">
    <source>
        <dbReference type="Proteomes" id="UP000254808"/>
    </source>
</evidence>
<dbReference type="AlphaFoldDB" id="A0A345UK72"/>
<dbReference type="InterPro" id="IPR006097">
    <property type="entry name" value="Glu/Leu/Phe/Val/Trp_DH_dimer"/>
</dbReference>
<feature type="binding site" evidence="5">
    <location>
        <position position="208"/>
    </location>
    <ligand>
        <name>NAD(+)</name>
        <dbReference type="ChEBI" id="CHEBI:57540"/>
    </ligand>
</feature>
<dbReference type="Proteomes" id="UP000254808">
    <property type="component" value="Chromosome"/>
</dbReference>
<dbReference type="InterPro" id="IPR033922">
    <property type="entry name" value="NAD_bind_Glu_DH"/>
</dbReference>
<dbReference type="Gene3D" id="3.40.50.10860">
    <property type="entry name" value="Leucine Dehydrogenase, chain A, domain 1"/>
    <property type="match status" value="1"/>
</dbReference>
<dbReference type="GO" id="GO:0004352">
    <property type="term" value="F:glutamate dehydrogenase (NAD+) activity"/>
    <property type="evidence" value="ECO:0007669"/>
    <property type="project" value="TreeGrafter"/>
</dbReference>
<dbReference type="InterPro" id="IPR006096">
    <property type="entry name" value="Glu/Leu/Phe/Val/Trp_DH_C"/>
</dbReference>
<dbReference type="FunFam" id="3.40.50.10860:FF:000003">
    <property type="entry name" value="Glutamate dehydrogenase"/>
    <property type="match status" value="1"/>
</dbReference>
<dbReference type="SUPFAM" id="SSF51735">
    <property type="entry name" value="NAD(P)-binding Rossmann-fold domains"/>
    <property type="match status" value="1"/>
</dbReference>
<dbReference type="OrthoDB" id="9803297at2"/>
<sequence length="435" mass="47943">MPYKKDTYSTLYYKEPGPKLDKESPFESMMERFRFAAELLKLDDGTFQYLSNPVKQVTVSIPVEMDDGRLEVFEGYRVIHDNVLGPSKGGLRFAPDVNIDEVKALASWMTWKCAVVNVPFGGAKGGVRCNPRELSPRELERLTRRFTASMLEVFGPDEDIPAPDMGTNEHTMAWIMDTYSMHSRKTVTAVVTGKPPIIGGSLGRREATGRGVVTVTLAAMSKLGISPVNAKVVVQGFGNVGSVSAKLMYEQGARVIGVSDVSGGYFNAEGIDIPAAIEYAAQNRFSLEGFTGAAPISNEELLELECDVLIPAAKEDQISRVNAPNIKAKIISEGANGPITANADAILEEKGVLVIPDILANAGGVTVSYFEWVQDRQGYFWTEERVNRRLNRMMRNAFQLIFDVKEEYNITLRQAAYVYAIKKVADTLKLRGIYA</sequence>
<dbReference type="Pfam" id="PF02812">
    <property type="entry name" value="ELFV_dehydrog_N"/>
    <property type="match status" value="1"/>
</dbReference>
<evidence type="ECO:0000256" key="4">
    <source>
        <dbReference type="PIRSR" id="PIRSR000185-1"/>
    </source>
</evidence>
<feature type="binding site" evidence="5">
    <location>
        <position position="239"/>
    </location>
    <ligand>
        <name>NAD(+)</name>
        <dbReference type="ChEBI" id="CHEBI:57540"/>
    </ligand>
</feature>
<feature type="active site" description="Proton donor" evidence="4">
    <location>
        <position position="124"/>
    </location>
</feature>
<feature type="domain" description="Glutamate/phenylalanine/leucine/valine/L-tryptophan dehydrogenase C-terminal" evidence="8">
    <location>
        <begin position="201"/>
        <end position="432"/>
    </location>
</feature>
<dbReference type="InterPro" id="IPR033524">
    <property type="entry name" value="Glu/Leu/Phe/Val_DH_AS"/>
</dbReference>
<dbReference type="InterPro" id="IPR046346">
    <property type="entry name" value="Aminoacid_DH-like_N_sf"/>
</dbReference>
<comment type="similarity">
    <text evidence="1 3 7">Belongs to the Glu/Leu/Phe/Val dehydrogenases family.</text>
</comment>
<evidence type="ECO:0000313" key="9">
    <source>
        <dbReference type="EMBL" id="AXJ00874.1"/>
    </source>
</evidence>
<dbReference type="SUPFAM" id="SSF53223">
    <property type="entry name" value="Aminoacid dehydrogenase-like, N-terminal domain"/>
    <property type="match status" value="1"/>
</dbReference>
<name>A0A345UK72_9BACT</name>
<dbReference type="InterPro" id="IPR006095">
    <property type="entry name" value="Glu/Leu/Phe/Val/Trp_DH"/>
</dbReference>
<feature type="binding site" evidence="5">
    <location>
        <position position="368"/>
    </location>
    <ligand>
        <name>substrate</name>
    </ligand>
</feature>
<dbReference type="Pfam" id="PF00208">
    <property type="entry name" value="ELFV_dehydrog"/>
    <property type="match status" value="1"/>
</dbReference>
<evidence type="ECO:0000259" key="8">
    <source>
        <dbReference type="SMART" id="SM00839"/>
    </source>
</evidence>
<evidence type="ECO:0000256" key="6">
    <source>
        <dbReference type="PIRSR" id="PIRSR000185-3"/>
    </source>
</evidence>
<keyword evidence="5" id="KW-0547">Nucleotide-binding</keyword>
<evidence type="ECO:0000256" key="2">
    <source>
        <dbReference type="ARBA" id="ARBA00023002"/>
    </source>
</evidence>
<reference evidence="9 10" key="1">
    <citation type="submission" date="2018-03" db="EMBL/GenBank/DDBJ databases">
        <title>Phenotypic and genomic properties of Cyclonatronum proteinivorum gen. nov., sp. nov., a haloalkaliphilic bacteroidete from soda lakes possessing Na+-translocating rhodopsin.</title>
        <authorList>
            <person name="Toshchakov S.V."/>
            <person name="Korzhenkov A."/>
            <person name="Samarov N.I."/>
            <person name="Kublanov I.V."/>
            <person name="Muntyan M.S."/>
            <person name="Sorokin D.Y."/>
        </authorList>
    </citation>
    <scope>NUCLEOTIDE SEQUENCE [LARGE SCALE GENOMIC DNA]</scope>
    <source>
        <strain evidence="9 10">Omega</strain>
    </source>
</reference>
<feature type="binding site" evidence="5">
    <location>
        <position position="112"/>
    </location>
    <ligand>
        <name>substrate</name>
    </ligand>
</feature>
<keyword evidence="5" id="KW-0520">NAD</keyword>
<dbReference type="EMBL" id="CP027806">
    <property type="protein sequence ID" value="AXJ00874.1"/>
    <property type="molecule type" value="Genomic_DNA"/>
</dbReference>
<proteinExistence type="inferred from homology"/>
<dbReference type="SMART" id="SM00839">
    <property type="entry name" value="ELFV_dehydrog"/>
    <property type="match status" value="1"/>
</dbReference>
<dbReference type="CDD" id="cd01076">
    <property type="entry name" value="NAD_bind_1_Glu_DH"/>
    <property type="match status" value="1"/>
</dbReference>
<dbReference type="KEGG" id="cprv:CYPRO_1623"/>
<accession>A0A345UK72</accession>
<feature type="site" description="Important for catalysis" evidence="6">
    <location>
        <position position="164"/>
    </location>
</feature>
<feature type="binding site" evidence="5">
    <location>
        <position position="88"/>
    </location>
    <ligand>
        <name>substrate</name>
    </ligand>
</feature>
<dbReference type="InterPro" id="IPR014362">
    <property type="entry name" value="Glu_DH"/>
</dbReference>
<dbReference type="GO" id="GO:0000166">
    <property type="term" value="F:nucleotide binding"/>
    <property type="evidence" value="ECO:0007669"/>
    <property type="project" value="UniProtKB-KW"/>
</dbReference>
<dbReference type="PANTHER" id="PTHR11606:SF13">
    <property type="entry name" value="GLUTAMATE DEHYDROGENASE 1, MITOCHONDRIAL"/>
    <property type="match status" value="1"/>
</dbReference>
<organism evidence="9 10">
    <name type="scientific">Cyclonatronum proteinivorum</name>
    <dbReference type="NCBI Taxonomy" id="1457365"/>
    <lineage>
        <taxon>Bacteria</taxon>
        <taxon>Pseudomonadati</taxon>
        <taxon>Balneolota</taxon>
        <taxon>Balneolia</taxon>
        <taxon>Balneolales</taxon>
        <taxon>Cyclonatronaceae</taxon>
        <taxon>Cyclonatronum</taxon>
    </lineage>
</organism>
<dbReference type="Gene3D" id="3.40.50.720">
    <property type="entry name" value="NAD(P)-binding Rossmann-like Domain"/>
    <property type="match status" value="1"/>
</dbReference>
<evidence type="ECO:0000256" key="1">
    <source>
        <dbReference type="ARBA" id="ARBA00006382"/>
    </source>
</evidence>
<dbReference type="GO" id="GO:0006538">
    <property type="term" value="P:L-glutamate catabolic process"/>
    <property type="evidence" value="ECO:0007669"/>
    <property type="project" value="TreeGrafter"/>
</dbReference>
<evidence type="ECO:0000256" key="3">
    <source>
        <dbReference type="PIRNR" id="PIRNR000185"/>
    </source>
</evidence>
<gene>
    <name evidence="9" type="ORF">CYPRO_1623</name>
</gene>
<evidence type="ECO:0000256" key="7">
    <source>
        <dbReference type="RuleBase" id="RU004417"/>
    </source>
</evidence>
<evidence type="ECO:0000256" key="5">
    <source>
        <dbReference type="PIRSR" id="PIRSR000185-2"/>
    </source>
</evidence>